<keyword evidence="11 14" id="KW-0418">Kinase</keyword>
<dbReference type="Gene3D" id="3.40.50.300">
    <property type="entry name" value="P-loop containing nucleotide triphosphate hydrolases"/>
    <property type="match status" value="1"/>
</dbReference>
<evidence type="ECO:0000259" key="17">
    <source>
        <dbReference type="SMART" id="SM00382"/>
    </source>
</evidence>
<dbReference type="NCBIfam" id="NF004469">
    <property type="entry name" value="PRK05800.1"/>
    <property type="match status" value="1"/>
</dbReference>
<evidence type="ECO:0000256" key="8">
    <source>
        <dbReference type="ARBA" id="ARBA00022573"/>
    </source>
</evidence>
<dbReference type="CDD" id="cd00544">
    <property type="entry name" value="CobU"/>
    <property type="match status" value="1"/>
</dbReference>
<dbReference type="GO" id="GO:0009236">
    <property type="term" value="P:cobalamin biosynthetic process"/>
    <property type="evidence" value="ECO:0007669"/>
    <property type="project" value="UniProtKB-UniRule"/>
</dbReference>
<feature type="active site" description="GMP-histidine intermediate" evidence="15">
    <location>
        <position position="54"/>
    </location>
</feature>
<proteinExistence type="inferred from homology"/>
<evidence type="ECO:0000256" key="4">
    <source>
        <dbReference type="ARBA" id="ARBA00003889"/>
    </source>
</evidence>
<evidence type="ECO:0000256" key="2">
    <source>
        <dbReference type="ARBA" id="ARBA00000711"/>
    </source>
</evidence>
<name>A0A2T4YMD5_9SPHN</name>
<keyword evidence="8 14" id="KW-0169">Cobalamin biosynthesis</keyword>
<evidence type="ECO:0000313" key="19">
    <source>
        <dbReference type="Proteomes" id="UP000240996"/>
    </source>
</evidence>
<comment type="similarity">
    <text evidence="7 14">Belongs to the CobU/CobP family.</text>
</comment>
<dbReference type="EMBL" id="PZZN01000003">
    <property type="protein sequence ID" value="PTM44576.1"/>
    <property type="molecule type" value="Genomic_DNA"/>
</dbReference>
<evidence type="ECO:0000256" key="12">
    <source>
        <dbReference type="ARBA" id="ARBA00022840"/>
    </source>
</evidence>
<comment type="catalytic activity">
    <reaction evidence="2 14">
        <text>adenosylcob(III)inamide phosphate + GTP + H(+) = adenosylcob(III)inamide-GDP + diphosphate</text>
        <dbReference type="Rhea" id="RHEA:22712"/>
        <dbReference type="ChEBI" id="CHEBI:15378"/>
        <dbReference type="ChEBI" id="CHEBI:33019"/>
        <dbReference type="ChEBI" id="CHEBI:37565"/>
        <dbReference type="ChEBI" id="CHEBI:58502"/>
        <dbReference type="ChEBI" id="CHEBI:60487"/>
        <dbReference type="EC" id="2.7.7.62"/>
    </reaction>
</comment>
<evidence type="ECO:0000313" key="18">
    <source>
        <dbReference type="EMBL" id="PTM44576.1"/>
    </source>
</evidence>
<dbReference type="GO" id="GO:0005524">
    <property type="term" value="F:ATP binding"/>
    <property type="evidence" value="ECO:0007669"/>
    <property type="project" value="UniProtKB-UniRule"/>
</dbReference>
<dbReference type="GO" id="GO:0043752">
    <property type="term" value="F:adenosylcobinamide kinase activity"/>
    <property type="evidence" value="ECO:0007669"/>
    <property type="project" value="UniProtKB-EC"/>
</dbReference>
<organism evidence="18 19">
    <name type="scientific">Sphingomonas aerolata</name>
    <dbReference type="NCBI Taxonomy" id="185951"/>
    <lineage>
        <taxon>Bacteria</taxon>
        <taxon>Pseudomonadati</taxon>
        <taxon>Pseudomonadota</taxon>
        <taxon>Alphaproteobacteria</taxon>
        <taxon>Sphingomonadales</taxon>
        <taxon>Sphingomonadaceae</taxon>
        <taxon>Sphingomonas</taxon>
    </lineage>
</organism>
<dbReference type="UniPathway" id="UPA00148">
    <property type="reaction ID" value="UER00236"/>
</dbReference>
<feature type="binding site" evidence="16">
    <location>
        <position position="88"/>
    </location>
    <ligand>
        <name>GTP</name>
        <dbReference type="ChEBI" id="CHEBI:37565"/>
    </ligand>
</feature>
<comment type="pathway">
    <text evidence="5 14">Cofactor biosynthesis; adenosylcobalamin biosynthesis; adenosylcobalamin from cob(II)yrinate a,c-diamide: step 6/7.</text>
</comment>
<dbReference type="SUPFAM" id="SSF52540">
    <property type="entry name" value="P-loop containing nucleoside triphosphate hydrolases"/>
    <property type="match status" value="1"/>
</dbReference>
<keyword evidence="13 14" id="KW-0342">GTP-binding</keyword>
<sequence>MQGFGKTVLVTGGARSGKSRHAQALAEAAGGAALVYIATAQAFDGEMTERIARHRAERDERWRTVEVPLALAAAIAEADAPDGVILVDCLTLWASNLMLAEADAETAIAALLDAIGRVAGRLVLVTNEVGMGIVPDNAMARRFRDLAGMLNQRVAAAVETVDLAVSGLTIRMKG</sequence>
<reference evidence="18 19" key="1">
    <citation type="submission" date="2018-04" db="EMBL/GenBank/DDBJ databases">
        <title>Genomic Encyclopedia of Type Strains, Phase III (KMG-III): the genomes of soil and plant-associated and newly described type strains.</title>
        <authorList>
            <person name="Whitman W."/>
        </authorList>
    </citation>
    <scope>NUCLEOTIDE SEQUENCE [LARGE SCALE GENOMIC DNA]</scope>
    <source>
        <strain evidence="18 19">NW12</strain>
    </source>
</reference>
<evidence type="ECO:0000256" key="16">
    <source>
        <dbReference type="PIRSR" id="PIRSR006135-2"/>
    </source>
</evidence>
<comment type="catalytic activity">
    <reaction evidence="1 14">
        <text>adenosylcob(III)inamide + ATP = adenosylcob(III)inamide phosphate + ADP + H(+)</text>
        <dbReference type="Rhea" id="RHEA:15769"/>
        <dbReference type="ChEBI" id="CHEBI:2480"/>
        <dbReference type="ChEBI" id="CHEBI:15378"/>
        <dbReference type="ChEBI" id="CHEBI:30616"/>
        <dbReference type="ChEBI" id="CHEBI:58502"/>
        <dbReference type="ChEBI" id="CHEBI:456216"/>
        <dbReference type="EC" id="2.7.1.156"/>
    </reaction>
</comment>
<dbReference type="InterPro" id="IPR003593">
    <property type="entry name" value="AAA+_ATPase"/>
</dbReference>
<evidence type="ECO:0000256" key="7">
    <source>
        <dbReference type="ARBA" id="ARBA00007490"/>
    </source>
</evidence>
<dbReference type="InterPro" id="IPR003203">
    <property type="entry name" value="CobU/CobP"/>
</dbReference>
<dbReference type="AlphaFoldDB" id="A0A2T4YMD5"/>
<protein>
    <recommendedName>
        <fullName evidence="14">Bifunctional adenosylcobalamin biosynthesis protein</fullName>
        <ecNumber evidence="14">2.7.1.156</ecNumber>
        <ecNumber evidence="14">2.7.7.62</ecNumber>
    </recommendedName>
</protein>
<keyword evidence="12 14" id="KW-0067">ATP-binding</keyword>
<feature type="binding site" evidence="16">
    <location>
        <begin position="12"/>
        <end position="19"/>
    </location>
    <ligand>
        <name>GTP</name>
        <dbReference type="ChEBI" id="CHEBI:37565"/>
    </ligand>
</feature>
<dbReference type="GO" id="GO:0008820">
    <property type="term" value="F:cobinamide phosphate guanylyltransferase activity"/>
    <property type="evidence" value="ECO:0007669"/>
    <property type="project" value="UniProtKB-UniRule"/>
</dbReference>
<evidence type="ECO:0000256" key="14">
    <source>
        <dbReference type="PIRNR" id="PIRNR006135"/>
    </source>
</evidence>
<evidence type="ECO:0000256" key="9">
    <source>
        <dbReference type="ARBA" id="ARBA00022679"/>
    </source>
</evidence>
<dbReference type="PANTHER" id="PTHR34848:SF1">
    <property type="entry name" value="BIFUNCTIONAL ADENOSYLCOBALAMIN BIOSYNTHESIS PROTEIN COBU"/>
    <property type="match status" value="1"/>
</dbReference>
<evidence type="ECO:0000256" key="15">
    <source>
        <dbReference type="PIRSR" id="PIRSR006135-1"/>
    </source>
</evidence>
<comment type="caution">
    <text evidence="18">The sequence shown here is derived from an EMBL/GenBank/DDBJ whole genome shotgun (WGS) entry which is preliminary data.</text>
</comment>
<evidence type="ECO:0000256" key="1">
    <source>
        <dbReference type="ARBA" id="ARBA00000312"/>
    </source>
</evidence>
<dbReference type="PIRSF" id="PIRSF006135">
    <property type="entry name" value="CobU"/>
    <property type="match status" value="1"/>
</dbReference>
<dbReference type="GO" id="GO:0005525">
    <property type="term" value="F:GTP binding"/>
    <property type="evidence" value="ECO:0007669"/>
    <property type="project" value="UniProtKB-UniRule"/>
</dbReference>
<keyword evidence="18" id="KW-0548">Nucleotidyltransferase</keyword>
<dbReference type="Pfam" id="PF02283">
    <property type="entry name" value="CobU"/>
    <property type="match status" value="1"/>
</dbReference>
<feature type="binding site" evidence="16">
    <location>
        <begin position="55"/>
        <end position="58"/>
    </location>
    <ligand>
        <name>GTP</name>
        <dbReference type="ChEBI" id="CHEBI:37565"/>
    </ligand>
</feature>
<evidence type="ECO:0000256" key="10">
    <source>
        <dbReference type="ARBA" id="ARBA00022741"/>
    </source>
</evidence>
<feature type="domain" description="AAA+ ATPase" evidence="17">
    <location>
        <begin position="4"/>
        <end position="153"/>
    </location>
</feature>
<comment type="function">
    <text evidence="4 14">Catalyzes ATP-dependent phosphorylation of adenosylcobinamide and addition of GMP to adenosylcobinamide phosphate.</text>
</comment>
<comment type="catalytic activity">
    <reaction evidence="3">
        <text>adenosylcob(III)inamide + GTP = adenosylcob(III)inamide phosphate + GDP + H(+)</text>
        <dbReference type="Rhea" id="RHEA:15765"/>
        <dbReference type="ChEBI" id="CHEBI:2480"/>
        <dbReference type="ChEBI" id="CHEBI:15378"/>
        <dbReference type="ChEBI" id="CHEBI:37565"/>
        <dbReference type="ChEBI" id="CHEBI:58189"/>
        <dbReference type="ChEBI" id="CHEBI:58502"/>
        <dbReference type="EC" id="2.7.1.156"/>
    </reaction>
</comment>
<dbReference type="SMART" id="SM00382">
    <property type="entry name" value="AAA"/>
    <property type="match status" value="1"/>
</dbReference>
<keyword evidence="9 14" id="KW-0808">Transferase</keyword>
<gene>
    <name evidence="18" type="ORF">C8J24_2783</name>
</gene>
<dbReference type="PANTHER" id="PTHR34848">
    <property type="match status" value="1"/>
</dbReference>
<dbReference type="Proteomes" id="UP000240996">
    <property type="component" value="Unassembled WGS sequence"/>
</dbReference>
<evidence type="ECO:0000256" key="5">
    <source>
        <dbReference type="ARBA" id="ARBA00004692"/>
    </source>
</evidence>
<evidence type="ECO:0000256" key="13">
    <source>
        <dbReference type="ARBA" id="ARBA00023134"/>
    </source>
</evidence>
<accession>A0A2T4YMD5</accession>
<dbReference type="InterPro" id="IPR027417">
    <property type="entry name" value="P-loop_NTPase"/>
</dbReference>
<dbReference type="EC" id="2.7.7.62" evidence="14"/>
<comment type="pathway">
    <text evidence="6 14">Cofactor biosynthesis; adenosylcobalamin biosynthesis; adenosylcobalamin from cob(II)yrinate a,c-diamide: step 5/7.</text>
</comment>
<evidence type="ECO:0000256" key="6">
    <source>
        <dbReference type="ARBA" id="ARBA00005159"/>
    </source>
</evidence>
<feature type="binding site" evidence="16">
    <location>
        <begin position="38"/>
        <end position="40"/>
    </location>
    <ligand>
        <name>GTP</name>
        <dbReference type="ChEBI" id="CHEBI:37565"/>
    </ligand>
</feature>
<keyword evidence="10 14" id="KW-0547">Nucleotide-binding</keyword>
<evidence type="ECO:0000256" key="11">
    <source>
        <dbReference type="ARBA" id="ARBA00022777"/>
    </source>
</evidence>
<keyword evidence="19" id="KW-1185">Reference proteome</keyword>
<feature type="binding site" evidence="16">
    <location>
        <position position="66"/>
    </location>
    <ligand>
        <name>GTP</name>
        <dbReference type="ChEBI" id="CHEBI:37565"/>
    </ligand>
</feature>
<dbReference type="EC" id="2.7.1.156" evidence="14"/>
<evidence type="ECO:0000256" key="3">
    <source>
        <dbReference type="ARBA" id="ARBA00001522"/>
    </source>
</evidence>